<name>A0A1H9ZIM7_THASX</name>
<dbReference type="Gene3D" id="1.10.1660.10">
    <property type="match status" value="1"/>
</dbReference>
<organism evidence="3 4">
    <name type="scientific">Thalassotalea agarivorans</name>
    <name type="common">Thalassomonas agarivorans</name>
    <dbReference type="NCBI Taxonomy" id="349064"/>
    <lineage>
        <taxon>Bacteria</taxon>
        <taxon>Pseudomonadati</taxon>
        <taxon>Pseudomonadota</taxon>
        <taxon>Gammaproteobacteria</taxon>
        <taxon>Alteromonadales</taxon>
        <taxon>Colwelliaceae</taxon>
        <taxon>Thalassotalea</taxon>
    </lineage>
</organism>
<dbReference type="EMBL" id="FOHK01000002">
    <property type="protein sequence ID" value="SES81459.1"/>
    <property type="molecule type" value="Genomic_DNA"/>
</dbReference>
<dbReference type="GO" id="GO:0045893">
    <property type="term" value="P:positive regulation of DNA-templated transcription"/>
    <property type="evidence" value="ECO:0007669"/>
    <property type="project" value="InterPro"/>
</dbReference>
<dbReference type="InterPro" id="IPR047057">
    <property type="entry name" value="MerR_fam"/>
</dbReference>
<dbReference type="Pfam" id="PF13411">
    <property type="entry name" value="MerR_1"/>
    <property type="match status" value="1"/>
</dbReference>
<keyword evidence="1" id="KW-0238">DNA-binding</keyword>
<dbReference type="PROSITE" id="PS50937">
    <property type="entry name" value="HTH_MERR_2"/>
    <property type="match status" value="1"/>
</dbReference>
<evidence type="ECO:0000256" key="1">
    <source>
        <dbReference type="ARBA" id="ARBA00023125"/>
    </source>
</evidence>
<accession>A0A1H9ZIM7</accession>
<evidence type="ECO:0000259" key="2">
    <source>
        <dbReference type="PROSITE" id="PS50937"/>
    </source>
</evidence>
<proteinExistence type="predicted"/>
<dbReference type="PROSITE" id="PS00552">
    <property type="entry name" value="HTH_MERR_1"/>
    <property type="match status" value="1"/>
</dbReference>
<dbReference type="PANTHER" id="PTHR30204">
    <property type="entry name" value="REDOX-CYCLING DRUG-SENSING TRANSCRIPTIONAL ACTIVATOR SOXR"/>
    <property type="match status" value="1"/>
</dbReference>
<dbReference type="OrthoDB" id="9808480at2"/>
<dbReference type="SUPFAM" id="SSF46955">
    <property type="entry name" value="Putative DNA-binding domain"/>
    <property type="match status" value="1"/>
</dbReference>
<dbReference type="InterPro" id="IPR009061">
    <property type="entry name" value="DNA-bd_dom_put_sf"/>
</dbReference>
<dbReference type="GO" id="GO:0003700">
    <property type="term" value="F:DNA-binding transcription factor activity"/>
    <property type="evidence" value="ECO:0007669"/>
    <property type="project" value="InterPro"/>
</dbReference>
<keyword evidence="4" id="KW-1185">Reference proteome</keyword>
<feature type="domain" description="HTH merR-type" evidence="2">
    <location>
        <begin position="1"/>
        <end position="69"/>
    </location>
</feature>
<reference evidence="3 4" key="1">
    <citation type="submission" date="2016-10" db="EMBL/GenBank/DDBJ databases">
        <authorList>
            <person name="de Groot N.N."/>
        </authorList>
    </citation>
    <scope>NUCLEOTIDE SEQUENCE [LARGE SCALE GENOMIC DNA]</scope>
    <source>
        <strain evidence="3 4">DSM 19706</strain>
    </source>
</reference>
<dbReference type="AlphaFoldDB" id="A0A1H9ZIM7"/>
<protein>
    <submittedName>
        <fullName evidence="3">Cd(II)/Pb(II)-responsive transcriptional regulator</fullName>
    </submittedName>
</protein>
<dbReference type="Proteomes" id="UP000199308">
    <property type="component" value="Unassembled WGS sequence"/>
</dbReference>
<evidence type="ECO:0000313" key="3">
    <source>
        <dbReference type="EMBL" id="SES81459.1"/>
    </source>
</evidence>
<dbReference type="InterPro" id="IPR011791">
    <property type="entry name" value="CadR-PbrR"/>
</dbReference>
<dbReference type="CDD" id="cd04784">
    <property type="entry name" value="HTH_CadR-PbrR"/>
    <property type="match status" value="1"/>
</dbReference>
<evidence type="ECO:0000313" key="4">
    <source>
        <dbReference type="Proteomes" id="UP000199308"/>
    </source>
</evidence>
<dbReference type="STRING" id="349064.SAMN05660429_00465"/>
<dbReference type="PANTHER" id="PTHR30204:SF92">
    <property type="entry name" value="HTH-TYPE TRANSCRIPTIONAL REGULATOR ZNTR"/>
    <property type="match status" value="1"/>
</dbReference>
<dbReference type="PRINTS" id="PR00040">
    <property type="entry name" value="HTHMERR"/>
</dbReference>
<sequence length="129" mass="14464">MKIGQLAKVSGCSIQTIRYYEKEGLLNPPSRSEGNFRLYDEKALKELEFVKHCRSLDIPLSDVKTLVELKNKPGESCSSVNNLISNQLALVNKRIKEMKALKSELQIMEKACSKGNTVEQCGIMKSLDT</sequence>
<dbReference type="SMART" id="SM00422">
    <property type="entry name" value="HTH_MERR"/>
    <property type="match status" value="1"/>
</dbReference>
<gene>
    <name evidence="3" type="ORF">SAMN05660429_00465</name>
</gene>
<dbReference type="RefSeq" id="WP_093327361.1">
    <property type="nucleotide sequence ID" value="NZ_AP027363.1"/>
</dbReference>
<dbReference type="GO" id="GO:0003677">
    <property type="term" value="F:DNA binding"/>
    <property type="evidence" value="ECO:0007669"/>
    <property type="project" value="UniProtKB-KW"/>
</dbReference>
<dbReference type="InterPro" id="IPR000551">
    <property type="entry name" value="MerR-type_HTH_dom"/>
</dbReference>
<dbReference type="GO" id="GO:0046872">
    <property type="term" value="F:metal ion binding"/>
    <property type="evidence" value="ECO:0007669"/>
    <property type="project" value="InterPro"/>
</dbReference>